<evidence type="ECO:0000313" key="3">
    <source>
        <dbReference type="Proteomes" id="UP001159428"/>
    </source>
</evidence>
<dbReference type="AlphaFoldDB" id="A0AAU9WLA4"/>
<proteinExistence type="predicted"/>
<accession>A0AAU9WLA4</accession>
<evidence type="ECO:0000256" key="1">
    <source>
        <dbReference type="SAM" id="MobiDB-lite"/>
    </source>
</evidence>
<protein>
    <submittedName>
        <fullName evidence="2">Uncharacterized protein</fullName>
    </submittedName>
</protein>
<feature type="region of interest" description="Disordered" evidence="1">
    <location>
        <begin position="15"/>
        <end position="39"/>
    </location>
</feature>
<name>A0AAU9WLA4_9CNID</name>
<feature type="non-terminal residue" evidence="2">
    <location>
        <position position="91"/>
    </location>
</feature>
<dbReference type="Proteomes" id="UP001159428">
    <property type="component" value="Unassembled WGS sequence"/>
</dbReference>
<feature type="compositionally biased region" description="Basic and acidic residues" evidence="1">
    <location>
        <begin position="15"/>
        <end position="38"/>
    </location>
</feature>
<keyword evidence="3" id="KW-1185">Reference proteome</keyword>
<dbReference type="EMBL" id="CALNXJ010000016">
    <property type="protein sequence ID" value="CAH3117866.1"/>
    <property type="molecule type" value="Genomic_DNA"/>
</dbReference>
<reference evidence="2 3" key="1">
    <citation type="submission" date="2022-05" db="EMBL/GenBank/DDBJ databases">
        <authorList>
            <consortium name="Genoscope - CEA"/>
            <person name="William W."/>
        </authorList>
    </citation>
    <scope>NUCLEOTIDE SEQUENCE [LARGE SCALE GENOMIC DNA]</scope>
</reference>
<gene>
    <name evidence="2" type="ORF">PMEA_00007677</name>
</gene>
<comment type="caution">
    <text evidence="2">The sequence shown here is derived from an EMBL/GenBank/DDBJ whole genome shotgun (WGS) entry which is preliminary data.</text>
</comment>
<evidence type="ECO:0000313" key="2">
    <source>
        <dbReference type="EMBL" id="CAH3117866.1"/>
    </source>
</evidence>
<sequence length="91" mass="11142">MDATKKKELFQKRTEEYESMDKEAKRDLLNKRKEENQRQSHISRIMKIREGSYFICTFCNRILYKNSVMRCINNKYPAKHFSMFNNHLMVK</sequence>
<organism evidence="2 3">
    <name type="scientific">Pocillopora meandrina</name>
    <dbReference type="NCBI Taxonomy" id="46732"/>
    <lineage>
        <taxon>Eukaryota</taxon>
        <taxon>Metazoa</taxon>
        <taxon>Cnidaria</taxon>
        <taxon>Anthozoa</taxon>
        <taxon>Hexacorallia</taxon>
        <taxon>Scleractinia</taxon>
        <taxon>Astrocoeniina</taxon>
        <taxon>Pocilloporidae</taxon>
        <taxon>Pocillopora</taxon>
    </lineage>
</organism>